<dbReference type="PANTHER" id="PTHR13371:SF0">
    <property type="entry name" value="CENTROSOMAL PROTEIN OF 104 KDA"/>
    <property type="match status" value="1"/>
</dbReference>
<feature type="compositionally biased region" description="Acidic residues" evidence="1">
    <location>
        <begin position="72"/>
        <end position="87"/>
    </location>
</feature>
<dbReference type="GO" id="GO:0005929">
    <property type="term" value="C:cilium"/>
    <property type="evidence" value="ECO:0007669"/>
    <property type="project" value="TreeGrafter"/>
</dbReference>
<dbReference type="SMART" id="SM01349">
    <property type="entry name" value="TOG"/>
    <property type="match status" value="2"/>
</dbReference>
<dbReference type="InterPro" id="IPR011989">
    <property type="entry name" value="ARM-like"/>
</dbReference>
<dbReference type="InterPro" id="IPR052607">
    <property type="entry name" value="CEP104-like"/>
</dbReference>
<evidence type="ECO:0000313" key="4">
    <source>
        <dbReference type="Proteomes" id="UP000794436"/>
    </source>
</evidence>
<comment type="caution">
    <text evidence="3">The sequence shown here is derived from an EMBL/GenBank/DDBJ whole genome shotgun (WGS) entry which is preliminary data.</text>
</comment>
<feature type="domain" description="TOG" evidence="2">
    <location>
        <begin position="465"/>
        <end position="711"/>
    </location>
</feature>
<gene>
    <name evidence="3" type="ORF">Poli38472_002190</name>
</gene>
<protein>
    <recommendedName>
        <fullName evidence="2">TOG domain-containing protein</fullName>
    </recommendedName>
</protein>
<accession>A0A8K1CGS0</accession>
<evidence type="ECO:0000259" key="2">
    <source>
        <dbReference type="SMART" id="SM01349"/>
    </source>
</evidence>
<dbReference type="InterPro" id="IPR034085">
    <property type="entry name" value="TOG"/>
</dbReference>
<dbReference type="Gene3D" id="1.25.10.10">
    <property type="entry name" value="Leucine-rich Repeat Variant"/>
    <property type="match status" value="2"/>
</dbReference>
<dbReference type="PANTHER" id="PTHR13371">
    <property type="entry name" value="GLYCINE-, GLUTAMATE-, THIENYLCYCLOHEXYLPIPERIDINE-BINDING PROTEIN"/>
    <property type="match status" value="1"/>
</dbReference>
<dbReference type="Proteomes" id="UP000794436">
    <property type="component" value="Unassembled WGS sequence"/>
</dbReference>
<dbReference type="OrthoDB" id="74848at2759"/>
<feature type="compositionally biased region" description="Pro residues" evidence="1">
    <location>
        <begin position="211"/>
        <end position="221"/>
    </location>
</feature>
<organism evidence="3 4">
    <name type="scientific">Pythium oligandrum</name>
    <name type="common">Mycoparasitic fungus</name>
    <dbReference type="NCBI Taxonomy" id="41045"/>
    <lineage>
        <taxon>Eukaryota</taxon>
        <taxon>Sar</taxon>
        <taxon>Stramenopiles</taxon>
        <taxon>Oomycota</taxon>
        <taxon>Peronosporomycetes</taxon>
        <taxon>Pythiales</taxon>
        <taxon>Pythiaceae</taxon>
        <taxon>Pythium</taxon>
    </lineage>
</organism>
<name>A0A8K1CGS0_PYTOL</name>
<dbReference type="InterPro" id="IPR016024">
    <property type="entry name" value="ARM-type_fold"/>
</dbReference>
<dbReference type="SUPFAM" id="SSF48371">
    <property type="entry name" value="ARM repeat"/>
    <property type="match status" value="1"/>
</dbReference>
<feature type="compositionally biased region" description="Polar residues" evidence="1">
    <location>
        <begin position="260"/>
        <end position="293"/>
    </location>
</feature>
<dbReference type="Pfam" id="PF21040">
    <property type="entry name" value="CEP104-like_TOG"/>
    <property type="match status" value="2"/>
</dbReference>
<feature type="region of interest" description="Disordered" evidence="1">
    <location>
        <begin position="708"/>
        <end position="727"/>
    </location>
</feature>
<proteinExistence type="predicted"/>
<reference evidence="3" key="1">
    <citation type="submission" date="2019-03" db="EMBL/GenBank/DDBJ databases">
        <title>Long read genome sequence of the mycoparasitic Pythium oligandrum ATCC 38472 isolated from sugarbeet rhizosphere.</title>
        <authorList>
            <person name="Gaulin E."/>
        </authorList>
    </citation>
    <scope>NUCLEOTIDE SEQUENCE</scope>
    <source>
        <strain evidence="3">ATCC 38472_TT</strain>
    </source>
</reference>
<feature type="compositionally biased region" description="Low complexity" evidence="1">
    <location>
        <begin position="367"/>
        <end position="377"/>
    </location>
</feature>
<keyword evidence="4" id="KW-1185">Reference proteome</keyword>
<sequence length="1088" mass="119688">MPALLSPRSAPNATAMMDEEPKKKKGVMGRIKSTFKLGRRKSSTSSMIAGLPPTEKDLEPEVRGKTAAQSCDDAEREEKQQEEEEEDVKPFTAEDLEEEQKEAKPMIAFASPSTPTPRSKPDTEEEDEMFASDYKAPQGPQADEVNKFEANDEEDELEVFAEDTSNQNAVPARSAPQEMDLMIIGVSPNKLRTQAPVIPSGPSASPVKRSQPPPQPQPLPSRPEEPEEDSNQRTSSFEKMRENDEELTGDRGASAHANRPSRQPTVATSPLRRSQLLSEFQFATETTMPTSPVQPSPMKRRGGGPPPLQTRRSFSREQEQQVTGSEETPIAASTSSQRKPDTPSAMPSASTRAPRPDRRQQLQGISEENAASAAPAPTKEEEELPPRPSSPRRVSREPPRPTRRRSMNTEAPILASSFVASAAPESHDDVKSSDESHGVSASAFTVDADQEEAKEASDSSASAFAFDAGAAITQEFGERVARLLGADPWGDRQDGFDAITYQIKKTDLATAKNKRELLCAAIAAVQCGVDDRVAPVMYCALECLRGVLKEYSPVLDRNFLKYAPMNEQLSALVKSIVGKLGDSNKRTQREASQALIRLTKLKKLKTLPHVLLHLSAKEVVPRLRVEMLRQLVKEVGVEAKTGLNVEMVMQFAVPALKIADEKTRKGAVELIAELYVLNAQAVNAQLVGIKPEMLRVINRRVDELMAKQEEEKQQAAGQSANQTEEALADDEPVMELIAVPSEEAKNIVAMIETQLHYAQSVIGPVAWRKLESKTWSDRKEALVDIEKSITEAKSDLRDVKPAFHSVVQQNFLAYCVIVHKWLADSIAPVVNSAMDCFSTLIKIYGPCVEWREDAMRDMILLTVMRLFGTMQKPNNRTNRAACRCILKLTRLTNPHTLRYALSCVFANETDPLVQMHLLRLLIPEFGFQPDGISSAQVLAVVATALVHSNDKVRKTAIDVALCTQRLVGKEYVLSKLKDVKAVTLKELEKNFVEDVQKDNERPQTVHATGVPSSSSGAPANALPPVQFGGSDNSRRLLNSAPVGLGKLHCTPPSEEEHENEFTGAFRRGSVLSNEEENLMDSILGGDDF</sequence>
<feature type="region of interest" description="Disordered" evidence="1">
    <location>
        <begin position="1"/>
        <end position="415"/>
    </location>
</feature>
<feature type="region of interest" description="Disordered" evidence="1">
    <location>
        <begin position="995"/>
        <end position="1088"/>
    </location>
</feature>
<feature type="compositionally biased region" description="Polar residues" evidence="1">
    <location>
        <begin position="320"/>
        <end position="337"/>
    </location>
</feature>
<evidence type="ECO:0000313" key="3">
    <source>
        <dbReference type="EMBL" id="TMW63249.1"/>
    </source>
</evidence>
<feature type="compositionally biased region" description="Acidic residues" evidence="1">
    <location>
        <begin position="151"/>
        <end position="161"/>
    </location>
</feature>
<feature type="domain" description="TOG" evidence="2">
    <location>
        <begin position="750"/>
        <end position="1003"/>
    </location>
</feature>
<evidence type="ECO:0000256" key="1">
    <source>
        <dbReference type="SAM" id="MobiDB-lite"/>
    </source>
</evidence>
<dbReference type="EMBL" id="SPLM01000072">
    <property type="protein sequence ID" value="TMW63249.1"/>
    <property type="molecule type" value="Genomic_DNA"/>
</dbReference>
<feature type="compositionally biased region" description="Basic and acidic residues" evidence="1">
    <location>
        <begin position="54"/>
        <end position="64"/>
    </location>
</feature>
<dbReference type="AlphaFoldDB" id="A0A8K1CGS0"/>